<proteinExistence type="predicted"/>
<evidence type="ECO:0000313" key="4">
    <source>
        <dbReference type="Proteomes" id="UP000263517"/>
    </source>
</evidence>
<evidence type="ECO:0000313" key="3">
    <source>
        <dbReference type="EMBL" id="HBU50815.1"/>
    </source>
</evidence>
<name>A0A353JJ13_9ALTE</name>
<comment type="caution">
    <text evidence="2">The sequence shown here is derived from an EMBL/GenBank/DDBJ whole genome shotgun (WGS) entry which is preliminary data.</text>
</comment>
<accession>A0A353JJ13</accession>
<evidence type="ECO:0000256" key="1">
    <source>
        <dbReference type="SAM" id="Phobius"/>
    </source>
</evidence>
<protein>
    <submittedName>
        <fullName evidence="2">Uncharacterized protein</fullName>
    </submittedName>
</protein>
<gene>
    <name evidence="2" type="ORF">DCW74_06000</name>
    <name evidence="3" type="ORF">DEB45_06120</name>
</gene>
<keyword evidence="1" id="KW-1133">Transmembrane helix</keyword>
<dbReference type="Proteomes" id="UP000264779">
    <property type="component" value="Unassembled WGS sequence"/>
</dbReference>
<keyword evidence="1" id="KW-0812">Transmembrane</keyword>
<sequence length="131" mass="14931">MPSQVASYAYTPLFFLAAIVVTLCIKDVFVCDKLGEIEVYTLTAKGQLILHASAQEQGADHVYTLHPESKIMPWGVALSVYQPSDYWYQRSSKHLRWVLKGECPARDYRRLCRVLAQTNLHPETRKTTDVS</sequence>
<organism evidence="2 4">
    <name type="scientific">Alteromonas australica</name>
    <dbReference type="NCBI Taxonomy" id="589873"/>
    <lineage>
        <taxon>Bacteria</taxon>
        <taxon>Pseudomonadati</taxon>
        <taxon>Pseudomonadota</taxon>
        <taxon>Gammaproteobacteria</taxon>
        <taxon>Alteromonadales</taxon>
        <taxon>Alteromonadaceae</taxon>
        <taxon>Alteromonas/Salinimonas group</taxon>
        <taxon>Alteromonas</taxon>
    </lineage>
</organism>
<dbReference type="Proteomes" id="UP000263517">
    <property type="component" value="Unassembled WGS sequence"/>
</dbReference>
<keyword evidence="1" id="KW-0472">Membrane</keyword>
<dbReference type="EMBL" id="DONK01000093">
    <property type="protein sequence ID" value="HBU50815.1"/>
    <property type="molecule type" value="Genomic_DNA"/>
</dbReference>
<reference evidence="4 5" key="1">
    <citation type="journal article" date="2018" name="Nat. Biotechnol.">
        <title>A standardized bacterial taxonomy based on genome phylogeny substantially revises the tree of life.</title>
        <authorList>
            <person name="Parks D.H."/>
            <person name="Chuvochina M."/>
            <person name="Waite D.W."/>
            <person name="Rinke C."/>
            <person name="Skarshewski A."/>
            <person name="Chaumeil P.A."/>
            <person name="Hugenholtz P."/>
        </authorList>
    </citation>
    <scope>NUCLEOTIDE SEQUENCE [LARGE SCALE GENOMIC DNA]</scope>
    <source>
        <strain evidence="3">UBA11621</strain>
        <strain evidence="2">UBA11978</strain>
    </source>
</reference>
<evidence type="ECO:0000313" key="2">
    <source>
        <dbReference type="EMBL" id="HAW75275.1"/>
    </source>
</evidence>
<dbReference type="InterPro" id="IPR009883">
    <property type="entry name" value="YgfX"/>
</dbReference>
<dbReference type="OrthoDB" id="6332077at2"/>
<feature type="transmembrane region" description="Helical" evidence="1">
    <location>
        <begin position="6"/>
        <end position="25"/>
    </location>
</feature>
<dbReference type="Pfam" id="PF07254">
    <property type="entry name" value="Cpta_toxin"/>
    <property type="match status" value="1"/>
</dbReference>
<evidence type="ECO:0000313" key="5">
    <source>
        <dbReference type="Proteomes" id="UP000264779"/>
    </source>
</evidence>
<dbReference type="EMBL" id="DNAN01000204">
    <property type="protein sequence ID" value="HAW75275.1"/>
    <property type="molecule type" value="Genomic_DNA"/>
</dbReference>
<dbReference type="AlphaFoldDB" id="A0A353JJ13"/>